<proteinExistence type="predicted"/>
<evidence type="ECO:0000313" key="2">
    <source>
        <dbReference type="EMBL" id="KAJ4461553.1"/>
    </source>
</evidence>
<dbReference type="Proteomes" id="UP001141327">
    <property type="component" value="Unassembled WGS sequence"/>
</dbReference>
<comment type="caution">
    <text evidence="2">The sequence shown here is derived from an EMBL/GenBank/DDBJ whole genome shotgun (WGS) entry which is preliminary data.</text>
</comment>
<keyword evidence="1" id="KW-1133">Transmembrane helix</keyword>
<evidence type="ECO:0000313" key="3">
    <source>
        <dbReference type="Proteomes" id="UP001141327"/>
    </source>
</evidence>
<protein>
    <submittedName>
        <fullName evidence="2">Uncharacterized protein</fullName>
    </submittedName>
</protein>
<name>A0ABQ8UT93_9EUKA</name>
<keyword evidence="3" id="KW-1185">Reference proteome</keyword>
<gene>
    <name evidence="2" type="ORF">PAPYR_2146</name>
</gene>
<keyword evidence="1" id="KW-0472">Membrane</keyword>
<organism evidence="2 3">
    <name type="scientific">Paratrimastix pyriformis</name>
    <dbReference type="NCBI Taxonomy" id="342808"/>
    <lineage>
        <taxon>Eukaryota</taxon>
        <taxon>Metamonada</taxon>
        <taxon>Preaxostyla</taxon>
        <taxon>Paratrimastigidae</taxon>
        <taxon>Paratrimastix</taxon>
    </lineage>
</organism>
<keyword evidence="1" id="KW-0812">Transmembrane</keyword>
<feature type="transmembrane region" description="Helical" evidence="1">
    <location>
        <begin position="6"/>
        <end position="23"/>
    </location>
</feature>
<dbReference type="EMBL" id="JAPMOS010000007">
    <property type="protein sequence ID" value="KAJ4461553.1"/>
    <property type="molecule type" value="Genomic_DNA"/>
</dbReference>
<reference evidence="2" key="1">
    <citation type="journal article" date="2022" name="bioRxiv">
        <title>Genomics of Preaxostyla Flagellates Illuminates Evolutionary Transitions and the Path Towards Mitochondrial Loss.</title>
        <authorList>
            <person name="Novak L.V.F."/>
            <person name="Treitli S.C."/>
            <person name="Pyrih J."/>
            <person name="Halakuc P."/>
            <person name="Pipaliya S.V."/>
            <person name="Vacek V."/>
            <person name="Brzon O."/>
            <person name="Soukal P."/>
            <person name="Eme L."/>
            <person name="Dacks J.B."/>
            <person name="Karnkowska A."/>
            <person name="Elias M."/>
            <person name="Hampl V."/>
        </authorList>
    </citation>
    <scope>NUCLEOTIDE SEQUENCE</scope>
    <source>
        <strain evidence="2">RCP-MX</strain>
    </source>
</reference>
<evidence type="ECO:0000256" key="1">
    <source>
        <dbReference type="SAM" id="Phobius"/>
    </source>
</evidence>
<accession>A0ABQ8UT93</accession>
<sequence>MRSQKILWLARAFASIGILHYQLGSKWALKYYRLAEVSPMSIEVQQTEKKKQAALLELRAGRFVDSFVATRLFSREPQSVHNDEGSSFAELVSQFEELNAEIPQLYIYEDMLLRCAERLGSL</sequence>